<dbReference type="SUPFAM" id="SSF75399">
    <property type="entry name" value="Plakin repeat"/>
    <property type="match status" value="9"/>
</dbReference>
<feature type="region of interest" description="Disordered" evidence="7">
    <location>
        <begin position="2865"/>
        <end position="2930"/>
    </location>
</feature>
<dbReference type="OrthoDB" id="8919664at2759"/>
<keyword evidence="4" id="KW-0677">Repeat</keyword>
<dbReference type="PANTHER" id="PTHR23169:SF21">
    <property type="entry name" value="EPIPLAKIN"/>
    <property type="match status" value="1"/>
</dbReference>
<dbReference type="GO" id="GO:1990254">
    <property type="term" value="F:keratin filament binding"/>
    <property type="evidence" value="ECO:0007669"/>
    <property type="project" value="TreeGrafter"/>
</dbReference>
<dbReference type="GO" id="GO:0005198">
    <property type="term" value="F:structural molecule activity"/>
    <property type="evidence" value="ECO:0007669"/>
    <property type="project" value="TreeGrafter"/>
</dbReference>
<sequence>MAAAAGAMETSQPSGSMTPNIRSISGVFVEASGNTTSLAQALQDHLIQPDVALALLEAQAATGGIVDPKGERLLPVVEALAVGLAGLEMKEKLLCAERAVTGFPDPYTEEKISLYQAIQKELIGRKLGLRLLEAQIATGGVIEPVSGHRIPQQEACAQGYLDEDMSDSLSDPGNEEAKGFRDPNTDQRVTYTELMRRCVADPARGLLLLPLKISFPGLRGAVCSRELLDSGVIDSTTFEALQKGEMTVQEVAEMDSVQQSTSEITSIAGVAILPTNECKSLYQALVEHLLPPGTAEILMQAQVASGYLINPVKNAKLTVADAIQAGVVGPELFGKLTSAERAVTGYKDPYTGETISLFQAMQKHLVPRNPGLFLLDAQLATGGVIDPHTHHRLPTEMALQRGHLDEETYKLLCNPTDEARGFFEPNSKEKLSYGELLLRGVSDPDTGLCLLPLAGDHKGSHTFIDHNTKLALENTTVSVASGRFKGRPISLWKLLFSEYLTGEQRRTLMQQFSCGFLSPQQLADKIRLMVEQTVADSRVTFEGLREKVTPAQLLSSEIINRDLFEKLTQGETLVKEVINMATVKKYLEGTGSIGGLLLPDSQERMSIYEAKRKGFLRPGTALILLEAQAATGHIIDPVANERYSVDEALRGNIIGPEVYSKLLAAEKAVTGYKDPYTGSKISLFQAMKKDLIVTEHAIRLLEAQIATGGIIDPVNSHRLPVEVAYKRGYFEKKMSLILSDPRDDTKGFFDPNTHENLTYLQLKEKCIVELTTGLCLLPLNSRKHQPLDDATKQAFRSSWLFVKHGRFQGQRVSLWDLLNSEYFSEGKRKEVFNHYRLQKVTLEQICLSLEEEMKKWACIQFPALRGKVSAYHLLERGIIDRALFEEILDGVVSPEDVLHLDSVRRYLYGMGSIGGILLQPSNERLSLYEAMKRNMVVPGVALPLLEAQAATGFLVDPVSSQRLSLDDAVKKGLVGPELYEVLQQAEEAVMGYRDPFTGKIISLFQAMKKGLLADRKARQLMDAQLATGGVIDPHSGHYVPIEFAQKSGYLDEEFGKTLSNPSSDSKAFSTLDRKERVSYGQLMDLCQKEAHSGIRLLPLAQTASARSTEEQAQQCLKETFVEDKGVSLWDLLSSGYFTEEQKSDFLEKHSSGAVSLHQLVSLVQQLMNDIEMKAKMQVTFQGLRGAVPAVWLLDAGILSEKVFAELAQGKRSPSEVSEMESVKPYLQGTGSIAGVFILSSKEKMGIYQAMQERLLLPGMAAQLLSTQAATGSIVDPVSNRRFGVEDAIKSGIVGEELMEELLQAERAVTGFPDPYSGKPISVCQAIRKELLPARVGIPMLEAQLATGGIIDPVHCHHLPLRVAFKHGLIDEEMQRALSQGSKESQVFFDPNTQESLTYQQLKDRCTQDPESGLWLLPLTEEAGFYGDQQAMEVLNSFSVSISTGRFKGQEVSLWDLLHSEYIPEAKRREMVLRYKDAHKELLHEMASSIKNIIEETEQQGKRFTFEGLRKKVSASDLFQSQLIDKMTLDELWQGKTTVQEVSEMDSIKRFLEGCNFIAGVLIEPDHEKMSLYQAMRRGLLRPGAALVLLEAQAATGYLIDPVKNKKLSVDEAMAAGLIGKEIYEKLLSAEKAVTGYTDPYTKGQISLFEAVNQELIVRSHGIRLMEAQIATGGIIDPVHSHRIPVEVAYKRGYFDEDLNRILLDPTDDTKGFFDPNTHENLTYLQLLERCTQDSETGLYLLQIVRRGETYFYIDEATKEFLKAQTMQVQVGRYKGQAVSLWDLLCSPYIHEQKRKDLVRQYKGEKVSLPQLCKTIAAIVEETEQATQKLKLKGLRGQEVSAAELFNAEIIDKATLDRLHQKILPLQQLAQRESVKRYLEGTGCITGVLVAGQGLKLLAFEAMKRGFLSPEHTLLLLEAQAATGFLTDLLEKKPSSVDQAISLGLVGEEFHKALLLAEKAITGYTDPSTGDKLSLFQAMKRNLVEKAYALRLLEAQVATGGIIDPIHSHRLPVEVACRRGYLDEETCLLLSDEGLLPKGFVDPNTQERITYAQLLLRCTKDAKTGAYLLPLLEKREYIFVDEQTKHVLSSCKIKVGLGKYRGQAISLWELLSSDYVTKEKQKEMIKKYKEGGLAVLQSITRQILKIIEEREDHRKDIWFQGLRRQVTASELLNADIINEEVMNNLEAGTEKAQDVAKMDSVKRYLEGTSCIAGMLVPSRTDPSKSEKMTIYQAMCKGILRPGTALVLLEAQAATGFVINPLKNERLSVSKAVEAGVVGQEIKKKLLCAEKAVTGYTDPNTGKKRAVTGYKDPYTGNKLSLFQAMKKGLIVKEHGIRLLEAQIATGGIIDPVHSHRLPVEVAYKRGYFDEEMNRILSDPTDDTKGFFDPNTHENLTYLQLLQRCLPDPETGLLMLHVMDKGWFSSYLNENTRKALQAAKTMIAVGLFQDQEVSVWDLLFSRYILPSKRQDLLRQHKAGTMTLERLTQVLIAITLEATAVDMPAGNCQGQRVTLWDLLFSNNIPEEKRTELLDLYKSGLLSTERLSSILRTLVAKKEATGRKLNVKLLPAPSADQQSSAWDILFSERFAEHEREELLSRYRRGSLPLKELTKILSDHLPRTTSSEHGASQAWQLQLKKTLRTTLVPVTVGEFKGQHMCVLDLLFSKYIPQDNRQELLELGLLTHGTGLALLEHQAASGYIVDCAKNRLLSVRDAKNAGLLDRDHFNTLLIAEKAVTGYTDPFSGNKISLFQAMRKGLLIKDHGIRLLEAQVATGGLIHPMHSHRLPVEVAYKWGYLDAEIFHLIANPANHTKRCFDPNARENLTYLQLLPRCILDSDTGLLMFQMVEAVKGTLEKVEASRKRFMVRIKGRSQEASGSKPAAAASSSSASQQADDLLKTKMGEGEEEEEEEEEEGEDDDDEDSGDEEQKKKDKVLKSRMVEVPVGEFAGQKVSLWKLLHSRPEGDRVGPALLQLCPGGQEAGAPDQVRHRGAEQPGPAGCPHCPHHGGPQPEEHAGHPAPLPPAAPGGGFVHDVRGPQGLHARPPGPSGTRGPEQRKGDLQRGDHDHHCGSRGRAKARISPRQILQHRGLLLVLGGGGRNVGQDTSKQPWRESAGWGEGLLVMMREGGGSSWVREGRPIQWEAEP</sequence>
<name>V8N9B6_OPHHA</name>
<dbReference type="FunFam" id="3.90.1290.10:FF:000001">
    <property type="entry name" value="Plectin a"/>
    <property type="match status" value="10"/>
</dbReference>
<feature type="non-terminal residue" evidence="8">
    <location>
        <position position="1"/>
    </location>
</feature>
<dbReference type="InterPro" id="IPR043197">
    <property type="entry name" value="Plakin"/>
</dbReference>
<dbReference type="GO" id="GO:0042060">
    <property type="term" value="P:wound healing"/>
    <property type="evidence" value="ECO:0007669"/>
    <property type="project" value="TreeGrafter"/>
</dbReference>
<comment type="subcellular location">
    <subcellularLocation>
        <location evidence="1">Cell junction</location>
    </subcellularLocation>
</comment>
<reference evidence="8 9" key="1">
    <citation type="journal article" date="2013" name="Proc. Natl. Acad. Sci. U.S.A.">
        <title>The king cobra genome reveals dynamic gene evolution and adaptation in the snake venom system.</title>
        <authorList>
            <person name="Vonk F.J."/>
            <person name="Casewell N.R."/>
            <person name="Henkel C.V."/>
            <person name="Heimberg A.M."/>
            <person name="Jansen H.J."/>
            <person name="McCleary R.J."/>
            <person name="Kerkkamp H.M."/>
            <person name="Vos R.A."/>
            <person name="Guerreiro I."/>
            <person name="Calvete J.J."/>
            <person name="Wuster W."/>
            <person name="Woods A.E."/>
            <person name="Logan J.M."/>
            <person name="Harrison R.A."/>
            <person name="Castoe T.A."/>
            <person name="de Koning A.P."/>
            <person name="Pollock D.D."/>
            <person name="Yandell M."/>
            <person name="Calderon D."/>
            <person name="Renjifo C."/>
            <person name="Currier R.B."/>
            <person name="Salgado D."/>
            <person name="Pla D."/>
            <person name="Sanz L."/>
            <person name="Hyder A.S."/>
            <person name="Ribeiro J.M."/>
            <person name="Arntzen J.W."/>
            <person name="van den Thillart G.E."/>
            <person name="Boetzer M."/>
            <person name="Pirovano W."/>
            <person name="Dirks R.P."/>
            <person name="Spaink H.P."/>
            <person name="Duboule D."/>
            <person name="McGlinn E."/>
            <person name="Kini R.M."/>
            <person name="Richardson M.K."/>
        </authorList>
    </citation>
    <scope>NUCLEOTIDE SEQUENCE</scope>
    <source>
        <tissue evidence="8">Blood</tissue>
    </source>
</reference>
<evidence type="ECO:0000256" key="2">
    <source>
        <dbReference type="ARBA" id="ARBA00009109"/>
    </source>
</evidence>
<comment type="similarity">
    <text evidence="2">Belongs to the plakin or cytolinker family.</text>
</comment>
<dbReference type="GO" id="GO:0045095">
    <property type="term" value="C:keratin filament"/>
    <property type="evidence" value="ECO:0007669"/>
    <property type="project" value="TreeGrafter"/>
</dbReference>
<gene>
    <name evidence="8" type="primary">Eppk1</name>
    <name evidence="8" type="ORF">L345_16020</name>
</gene>
<feature type="compositionally biased region" description="Basic and acidic residues" evidence="7">
    <location>
        <begin position="3049"/>
        <end position="3065"/>
    </location>
</feature>
<accession>V8N9B6</accession>
<feature type="compositionally biased region" description="Low complexity" evidence="7">
    <location>
        <begin position="2990"/>
        <end position="3006"/>
    </location>
</feature>
<keyword evidence="9" id="KW-1185">Reference proteome</keyword>
<organism evidence="8 9">
    <name type="scientific">Ophiophagus hannah</name>
    <name type="common">King cobra</name>
    <name type="synonym">Naja hannah</name>
    <dbReference type="NCBI Taxonomy" id="8665"/>
    <lineage>
        <taxon>Eukaryota</taxon>
        <taxon>Metazoa</taxon>
        <taxon>Chordata</taxon>
        <taxon>Craniata</taxon>
        <taxon>Vertebrata</taxon>
        <taxon>Euteleostomi</taxon>
        <taxon>Lepidosauria</taxon>
        <taxon>Squamata</taxon>
        <taxon>Bifurcata</taxon>
        <taxon>Unidentata</taxon>
        <taxon>Episquamata</taxon>
        <taxon>Toxicofera</taxon>
        <taxon>Serpentes</taxon>
        <taxon>Colubroidea</taxon>
        <taxon>Elapidae</taxon>
        <taxon>Elapinae</taxon>
        <taxon>Ophiophagus</taxon>
    </lineage>
</organism>
<dbReference type="InterPro" id="IPR035915">
    <property type="entry name" value="Plakin_repeat_sf"/>
</dbReference>
<feature type="compositionally biased region" description="Low complexity" evidence="7">
    <location>
        <begin position="2871"/>
        <end position="2889"/>
    </location>
</feature>
<feature type="region of interest" description="Disordered" evidence="7">
    <location>
        <begin position="2965"/>
        <end position="3075"/>
    </location>
</feature>
<dbReference type="GO" id="GO:0045110">
    <property type="term" value="P:intermediate filament bundle assembly"/>
    <property type="evidence" value="ECO:0007669"/>
    <property type="project" value="TreeGrafter"/>
</dbReference>
<evidence type="ECO:0000256" key="6">
    <source>
        <dbReference type="ARBA" id="ARBA00023054"/>
    </source>
</evidence>
<feature type="compositionally biased region" description="Basic residues" evidence="7">
    <location>
        <begin position="3066"/>
        <end position="3075"/>
    </location>
</feature>
<dbReference type="Proteomes" id="UP000018936">
    <property type="component" value="Unassembled WGS sequence"/>
</dbReference>
<dbReference type="GO" id="GO:0016020">
    <property type="term" value="C:membrane"/>
    <property type="evidence" value="ECO:0007669"/>
    <property type="project" value="TreeGrafter"/>
</dbReference>
<evidence type="ECO:0000256" key="7">
    <source>
        <dbReference type="SAM" id="MobiDB-lite"/>
    </source>
</evidence>
<evidence type="ECO:0000256" key="4">
    <source>
        <dbReference type="ARBA" id="ARBA00022737"/>
    </source>
</evidence>
<evidence type="ECO:0000256" key="3">
    <source>
        <dbReference type="ARBA" id="ARBA00022553"/>
    </source>
</evidence>
<feature type="compositionally biased region" description="Acidic residues" evidence="7">
    <location>
        <begin position="2900"/>
        <end position="2921"/>
    </location>
</feature>
<evidence type="ECO:0000256" key="5">
    <source>
        <dbReference type="ARBA" id="ARBA00022949"/>
    </source>
</evidence>
<comment type="caution">
    <text evidence="8">The sequence shown here is derived from an EMBL/GenBank/DDBJ whole genome shotgun (WGS) entry which is preliminary data.</text>
</comment>
<dbReference type="GO" id="GO:0070161">
    <property type="term" value="C:anchoring junction"/>
    <property type="evidence" value="ECO:0007669"/>
    <property type="project" value="UniProtKB-SubCell"/>
</dbReference>
<keyword evidence="5" id="KW-0965">Cell junction</keyword>
<evidence type="ECO:0000313" key="8">
    <source>
        <dbReference type="EMBL" id="ETE58258.1"/>
    </source>
</evidence>
<dbReference type="PANTHER" id="PTHR23169">
    <property type="entry name" value="ENVOPLAKIN"/>
    <property type="match status" value="1"/>
</dbReference>
<dbReference type="GO" id="GO:0005737">
    <property type="term" value="C:cytoplasm"/>
    <property type="evidence" value="ECO:0007669"/>
    <property type="project" value="TreeGrafter"/>
</dbReference>
<dbReference type="Gene3D" id="3.90.1290.10">
    <property type="entry name" value="Plakin repeat"/>
    <property type="match status" value="10"/>
</dbReference>
<evidence type="ECO:0000256" key="1">
    <source>
        <dbReference type="ARBA" id="ARBA00004282"/>
    </source>
</evidence>
<dbReference type="SMART" id="SM00250">
    <property type="entry name" value="PLEC"/>
    <property type="match status" value="43"/>
</dbReference>
<dbReference type="EMBL" id="AZIM01006973">
    <property type="protein sequence ID" value="ETE58258.1"/>
    <property type="molecule type" value="Genomic_DNA"/>
</dbReference>
<proteinExistence type="inferred from homology"/>
<keyword evidence="3" id="KW-0597">Phosphoprotein</keyword>
<keyword evidence="6" id="KW-0175">Coiled coil</keyword>
<dbReference type="InterPro" id="IPR001101">
    <property type="entry name" value="Plectin_repeat"/>
</dbReference>
<evidence type="ECO:0000313" key="9">
    <source>
        <dbReference type="Proteomes" id="UP000018936"/>
    </source>
</evidence>
<protein>
    <submittedName>
        <fullName evidence="8">Epiplakin</fullName>
    </submittedName>
</protein>
<dbReference type="Pfam" id="PF00681">
    <property type="entry name" value="Plectin"/>
    <property type="match status" value="19"/>
</dbReference>
<dbReference type="GO" id="GO:0042995">
    <property type="term" value="C:cell projection"/>
    <property type="evidence" value="ECO:0007669"/>
    <property type="project" value="UniProtKB-SubCell"/>
</dbReference>